<protein>
    <submittedName>
        <fullName evidence="2">N-acetylglucosamine kinase-like BadF-type ATPase</fullName>
    </submittedName>
</protein>
<keyword evidence="2" id="KW-0418">Kinase</keyword>
<dbReference type="PANTHER" id="PTHR43190:SF3">
    <property type="entry name" value="N-ACETYL-D-GLUCOSAMINE KINASE"/>
    <property type="match status" value="1"/>
</dbReference>
<evidence type="ECO:0000259" key="1">
    <source>
        <dbReference type="Pfam" id="PF01869"/>
    </source>
</evidence>
<comment type="caution">
    <text evidence="2">The sequence shown here is derived from an EMBL/GenBank/DDBJ whole genome shotgun (WGS) entry which is preliminary data.</text>
</comment>
<dbReference type="RefSeq" id="WP_183657178.1">
    <property type="nucleotide sequence ID" value="NZ_JACIBV010000001.1"/>
</dbReference>
<evidence type="ECO:0000313" key="3">
    <source>
        <dbReference type="Proteomes" id="UP000579945"/>
    </source>
</evidence>
<reference evidence="2 3" key="1">
    <citation type="submission" date="2020-08" db="EMBL/GenBank/DDBJ databases">
        <title>Sequencing the genomes of 1000 actinobacteria strains.</title>
        <authorList>
            <person name="Klenk H.-P."/>
        </authorList>
    </citation>
    <scope>NUCLEOTIDE SEQUENCE [LARGE SCALE GENOMIC DNA]</scope>
    <source>
        <strain evidence="2 3">DSM 44320</strain>
    </source>
</reference>
<sequence length="316" mass="31832">MERGDMVVGVDAGATSTRVAVHALDGGRLGYGTAGGGNPSAHGAQAASAAIGAALTRALEGLDPSRVSRSVAGVAGNSLTFGAVLDKLWADHGLPLGPLLMNDVPIAYAAGSAEPSGTLLLSGTGAVAARFTARALDEMSDGLGWLLGDAGSGFWIGRAAAKAVVHALDRGEPGGLLSDLVVAHFLGDDRGPTPRREAERIVRLAMADRTTLGPLAGMVSRAAAEGDPMASEIAERAAAHLAATVARVYDGGPIVLAGSVLTNEGPVRQAVQRLLEQRWEAKVAVARDGAGAAAWLAALDLLPEAAAARLHPAFTG</sequence>
<dbReference type="Proteomes" id="UP000579945">
    <property type="component" value="Unassembled WGS sequence"/>
</dbReference>
<dbReference type="Gene3D" id="3.30.420.40">
    <property type="match status" value="2"/>
</dbReference>
<dbReference type="EMBL" id="JACIBV010000001">
    <property type="protein sequence ID" value="MBB3731324.1"/>
    <property type="molecule type" value="Genomic_DNA"/>
</dbReference>
<dbReference type="InterPro" id="IPR002731">
    <property type="entry name" value="ATPase_BadF"/>
</dbReference>
<dbReference type="GeneID" id="95393425"/>
<dbReference type="PANTHER" id="PTHR43190">
    <property type="entry name" value="N-ACETYL-D-GLUCOSAMINE KINASE"/>
    <property type="match status" value="1"/>
</dbReference>
<dbReference type="AlphaFoldDB" id="A0A7W5V8L1"/>
<keyword evidence="2" id="KW-0808">Transferase</keyword>
<dbReference type="GO" id="GO:0016301">
    <property type="term" value="F:kinase activity"/>
    <property type="evidence" value="ECO:0007669"/>
    <property type="project" value="UniProtKB-KW"/>
</dbReference>
<organism evidence="2 3">
    <name type="scientific">Nonomuraea dietziae</name>
    <dbReference type="NCBI Taxonomy" id="65515"/>
    <lineage>
        <taxon>Bacteria</taxon>
        <taxon>Bacillati</taxon>
        <taxon>Actinomycetota</taxon>
        <taxon>Actinomycetes</taxon>
        <taxon>Streptosporangiales</taxon>
        <taxon>Streptosporangiaceae</taxon>
        <taxon>Nonomuraea</taxon>
    </lineage>
</organism>
<accession>A0A7W5V8L1</accession>
<feature type="domain" description="ATPase BadF/BadG/BcrA/BcrD type" evidence="1">
    <location>
        <begin position="8"/>
        <end position="294"/>
    </location>
</feature>
<dbReference type="Pfam" id="PF01869">
    <property type="entry name" value="BcrAD_BadFG"/>
    <property type="match status" value="1"/>
</dbReference>
<dbReference type="SUPFAM" id="SSF53067">
    <property type="entry name" value="Actin-like ATPase domain"/>
    <property type="match status" value="2"/>
</dbReference>
<gene>
    <name evidence="2" type="ORF">FHR33_007184</name>
</gene>
<keyword evidence="3" id="KW-1185">Reference proteome</keyword>
<dbReference type="InterPro" id="IPR052519">
    <property type="entry name" value="Euk-type_GlcNAc_Kinase"/>
</dbReference>
<name>A0A7W5V8L1_9ACTN</name>
<dbReference type="InterPro" id="IPR043129">
    <property type="entry name" value="ATPase_NBD"/>
</dbReference>
<proteinExistence type="predicted"/>
<evidence type="ECO:0000313" key="2">
    <source>
        <dbReference type="EMBL" id="MBB3731324.1"/>
    </source>
</evidence>